<accession>A0ABV2MXY3</accession>
<evidence type="ECO:0000313" key="2">
    <source>
        <dbReference type="Proteomes" id="UP001549076"/>
    </source>
</evidence>
<dbReference type="EMBL" id="JBEPML010000005">
    <property type="protein sequence ID" value="MET3791673.1"/>
    <property type="molecule type" value="Genomic_DNA"/>
</dbReference>
<proteinExistence type="predicted"/>
<protein>
    <submittedName>
        <fullName evidence="1">Uncharacterized protein</fullName>
    </submittedName>
</protein>
<dbReference type="Proteomes" id="UP001549076">
    <property type="component" value="Unassembled WGS sequence"/>
</dbReference>
<sequence>MIRQPHAETRESIVAHAIEQVVGELRLVDVADYIAFIRLEHFACLSDLVDSAAELYFMPGTLKLGHGGEAYVDWSGSPRIVLDLELRPTGVTVYFQLTLEEQQASVVVNYVAFEKPREDPQSNTALLRQVIEQARIRPTEAIDLDRAIR</sequence>
<gene>
    <name evidence="1" type="ORF">ABID37_001881</name>
</gene>
<reference evidence="1 2" key="1">
    <citation type="submission" date="2024-06" db="EMBL/GenBank/DDBJ databases">
        <title>Genomic Encyclopedia of Type Strains, Phase IV (KMG-IV): sequencing the most valuable type-strain genomes for metagenomic binning, comparative biology and taxonomic classification.</title>
        <authorList>
            <person name="Goeker M."/>
        </authorList>
    </citation>
    <scope>NUCLEOTIDE SEQUENCE [LARGE SCALE GENOMIC DNA]</scope>
    <source>
        <strain evidence="1 2">DSM 27865</strain>
    </source>
</reference>
<organism evidence="1 2">
    <name type="scientific">Aquamicrobium terrae</name>
    <dbReference type="NCBI Taxonomy" id="1324945"/>
    <lineage>
        <taxon>Bacteria</taxon>
        <taxon>Pseudomonadati</taxon>
        <taxon>Pseudomonadota</taxon>
        <taxon>Alphaproteobacteria</taxon>
        <taxon>Hyphomicrobiales</taxon>
        <taxon>Phyllobacteriaceae</taxon>
        <taxon>Aquamicrobium</taxon>
    </lineage>
</organism>
<name>A0ABV2MXY3_9HYPH</name>
<comment type="caution">
    <text evidence="1">The sequence shown here is derived from an EMBL/GenBank/DDBJ whole genome shotgun (WGS) entry which is preliminary data.</text>
</comment>
<dbReference type="RefSeq" id="WP_354193998.1">
    <property type="nucleotide sequence ID" value="NZ_JBEPML010000005.1"/>
</dbReference>
<evidence type="ECO:0000313" key="1">
    <source>
        <dbReference type="EMBL" id="MET3791673.1"/>
    </source>
</evidence>
<keyword evidence="2" id="KW-1185">Reference proteome</keyword>